<keyword evidence="2" id="KW-0479">Metal-binding</keyword>
<dbReference type="CDD" id="cd00475">
    <property type="entry name" value="Cis_IPPS"/>
    <property type="match status" value="1"/>
</dbReference>
<name>A0ABW5BN24_9PROT</name>
<feature type="binding site" evidence="2">
    <location>
        <position position="63"/>
    </location>
    <ligand>
        <name>substrate</name>
    </ligand>
</feature>
<feature type="binding site" evidence="2">
    <location>
        <position position="182"/>
    </location>
    <ligand>
        <name>substrate</name>
    </ligand>
</feature>
<comment type="caution">
    <text evidence="3">The sequence shown here is derived from an EMBL/GenBank/DDBJ whole genome shotgun (WGS) entry which is preliminary data.</text>
</comment>
<dbReference type="PANTHER" id="PTHR10291:SF0">
    <property type="entry name" value="DEHYDRODOLICHYL DIPHOSPHATE SYNTHASE 2"/>
    <property type="match status" value="1"/>
</dbReference>
<comment type="subunit">
    <text evidence="2">Homodimer.</text>
</comment>
<dbReference type="InterPro" id="IPR036424">
    <property type="entry name" value="UPP_synth-like_sf"/>
</dbReference>
<dbReference type="RefSeq" id="WP_380253803.1">
    <property type="nucleotide sequence ID" value="NZ_JBHUII010000011.1"/>
</dbReference>
<proteinExistence type="inferred from homology"/>
<dbReference type="GO" id="GO:0016740">
    <property type="term" value="F:transferase activity"/>
    <property type="evidence" value="ECO:0007669"/>
    <property type="project" value="UniProtKB-KW"/>
</dbReference>
<keyword evidence="1 2" id="KW-0808">Transferase</keyword>
<feature type="binding site" evidence="2">
    <location>
        <begin position="59"/>
        <end position="61"/>
    </location>
    <ligand>
        <name>substrate</name>
    </ligand>
</feature>
<feature type="active site" evidence="2">
    <location>
        <position position="14"/>
    </location>
</feature>
<dbReference type="PROSITE" id="PS01066">
    <property type="entry name" value="UPP_SYNTHASE"/>
    <property type="match status" value="1"/>
</dbReference>
<evidence type="ECO:0000256" key="2">
    <source>
        <dbReference type="HAMAP-Rule" id="MF_01139"/>
    </source>
</evidence>
<dbReference type="EC" id="2.5.1.-" evidence="2"/>
<keyword evidence="2" id="KW-0460">Magnesium</keyword>
<reference evidence="4" key="1">
    <citation type="journal article" date="2019" name="Int. J. Syst. Evol. Microbiol.">
        <title>The Global Catalogue of Microorganisms (GCM) 10K type strain sequencing project: providing services to taxonomists for standard genome sequencing and annotation.</title>
        <authorList>
            <consortium name="The Broad Institute Genomics Platform"/>
            <consortium name="The Broad Institute Genome Sequencing Center for Infectious Disease"/>
            <person name="Wu L."/>
            <person name="Ma J."/>
        </authorList>
    </citation>
    <scope>NUCLEOTIDE SEQUENCE [LARGE SCALE GENOMIC DNA]</scope>
    <source>
        <strain evidence="4">CGMCC 4.7192</strain>
    </source>
</reference>
<organism evidence="3 4">
    <name type="scientific">Kiloniella antarctica</name>
    <dbReference type="NCBI Taxonomy" id="1550907"/>
    <lineage>
        <taxon>Bacteria</taxon>
        <taxon>Pseudomonadati</taxon>
        <taxon>Pseudomonadota</taxon>
        <taxon>Alphaproteobacteria</taxon>
        <taxon>Rhodospirillales</taxon>
        <taxon>Kiloniellaceae</taxon>
        <taxon>Kiloniella</taxon>
    </lineage>
</organism>
<comment type="similarity">
    <text evidence="2">Belongs to the UPP synthase family.</text>
</comment>
<comment type="function">
    <text evidence="2">Catalyzes the condensation of isopentenyl diphosphate (IPP) with allylic pyrophosphates generating different type of terpenoids.</text>
</comment>
<dbReference type="NCBIfam" id="NF011405">
    <property type="entry name" value="PRK14830.1"/>
    <property type="match status" value="1"/>
</dbReference>
<gene>
    <name evidence="3" type="ORF">ACFSKO_16910</name>
</gene>
<feature type="binding site" evidence="2">
    <location>
        <position position="27"/>
    </location>
    <ligand>
        <name>substrate</name>
    </ligand>
</feature>
<dbReference type="Pfam" id="PF01255">
    <property type="entry name" value="Prenyltransf"/>
    <property type="match status" value="1"/>
</dbReference>
<feature type="binding site" evidence="2">
    <location>
        <position position="31"/>
    </location>
    <ligand>
        <name>substrate</name>
    </ligand>
</feature>
<dbReference type="Gene3D" id="3.40.1180.10">
    <property type="entry name" value="Decaprenyl diphosphate synthase-like"/>
    <property type="match status" value="1"/>
</dbReference>
<dbReference type="NCBIfam" id="NF011408">
    <property type="entry name" value="PRK14834.1"/>
    <property type="match status" value="1"/>
</dbReference>
<evidence type="ECO:0000256" key="1">
    <source>
        <dbReference type="ARBA" id="ARBA00022679"/>
    </source>
</evidence>
<dbReference type="InterPro" id="IPR001441">
    <property type="entry name" value="UPP_synth-like"/>
</dbReference>
<feature type="binding site" evidence="2">
    <location>
        <position position="65"/>
    </location>
    <ligand>
        <name>substrate</name>
    </ligand>
</feature>
<feature type="binding site" evidence="2">
    <location>
        <position position="201"/>
    </location>
    <ligand>
        <name>Mg(2+)</name>
        <dbReference type="ChEBI" id="CHEBI:18420"/>
    </ligand>
</feature>
<evidence type="ECO:0000313" key="4">
    <source>
        <dbReference type="Proteomes" id="UP001597294"/>
    </source>
</evidence>
<feature type="binding site" evidence="2">
    <location>
        <begin position="188"/>
        <end position="190"/>
    </location>
    <ligand>
        <name>substrate</name>
    </ligand>
</feature>
<feature type="binding site" evidence="2">
    <location>
        <position position="19"/>
    </location>
    <ligand>
        <name>substrate</name>
    </ligand>
</feature>
<feature type="binding site" evidence="2">
    <location>
        <position position="14"/>
    </location>
    <ligand>
        <name>Mg(2+)</name>
        <dbReference type="ChEBI" id="CHEBI:18420"/>
    </ligand>
</feature>
<evidence type="ECO:0000313" key="3">
    <source>
        <dbReference type="EMBL" id="MFD2207307.1"/>
    </source>
</evidence>
<dbReference type="Proteomes" id="UP001597294">
    <property type="component" value="Unassembled WGS sequence"/>
</dbReference>
<feature type="active site" description="Proton acceptor" evidence="2">
    <location>
        <position position="62"/>
    </location>
</feature>
<dbReference type="NCBIfam" id="TIGR00055">
    <property type="entry name" value="uppS"/>
    <property type="match status" value="1"/>
</dbReference>
<dbReference type="InterPro" id="IPR018520">
    <property type="entry name" value="UPP_synth-like_CS"/>
</dbReference>
<dbReference type="EMBL" id="JBHUII010000011">
    <property type="protein sequence ID" value="MFD2207307.1"/>
    <property type="molecule type" value="Genomic_DNA"/>
</dbReference>
<dbReference type="PANTHER" id="PTHR10291">
    <property type="entry name" value="DEHYDRODOLICHYL DIPHOSPHATE SYNTHASE FAMILY MEMBER"/>
    <property type="match status" value="1"/>
</dbReference>
<sequence length="238" mass="27142">MIKGIPNHIAVIMDGNGRWAKARHLPRAFGHRKGAEALRELLKAAIDIGVPYMTFYSFSSENWNRPQNEINDIMGLLRRYLQSELATFHEAGIKLKVIGDRSRLANDIVALIEEAERQTSSNDKLTVIMALSYGGRQEIVEATRNIANKVKSGSLDPDEITSDLFENELYTNDIPDPDLLIRTSGEMRISNFLLWQLAYSEMVFVEKNWPDFSKQDLLFAIEEYQKRDRRYGSAAETA</sequence>
<feature type="binding site" evidence="2">
    <location>
        <begin position="15"/>
        <end position="18"/>
    </location>
    <ligand>
        <name>substrate</name>
    </ligand>
</feature>
<comment type="cofactor">
    <cofactor evidence="2">
        <name>Mg(2+)</name>
        <dbReference type="ChEBI" id="CHEBI:18420"/>
    </cofactor>
    <text evidence="2">Binds 2 magnesium ions per subunit.</text>
</comment>
<protein>
    <recommendedName>
        <fullName evidence="2">Isoprenyl transferase</fullName>
        <ecNumber evidence="2">2.5.1.-</ecNumber>
    </recommendedName>
</protein>
<dbReference type="SUPFAM" id="SSF64005">
    <property type="entry name" value="Undecaprenyl diphosphate synthase"/>
    <property type="match status" value="1"/>
</dbReference>
<dbReference type="HAMAP" id="MF_01139">
    <property type="entry name" value="ISPT"/>
    <property type="match status" value="1"/>
</dbReference>
<accession>A0ABW5BN24</accession>
<keyword evidence="4" id="KW-1185">Reference proteome</keyword>